<dbReference type="EMBL" id="JAGZGG010000019">
    <property type="protein sequence ID" value="MBS5332569.1"/>
    <property type="molecule type" value="Genomic_DNA"/>
</dbReference>
<proteinExistence type="predicted"/>
<protein>
    <submittedName>
        <fullName evidence="2">DUF5058 family protein</fullName>
    </submittedName>
</protein>
<keyword evidence="1" id="KW-0812">Transmembrane</keyword>
<organism evidence="2 3">
    <name type="scientific">Subdoligranulum variabile</name>
    <dbReference type="NCBI Taxonomy" id="214851"/>
    <lineage>
        <taxon>Bacteria</taxon>
        <taxon>Bacillati</taxon>
        <taxon>Bacillota</taxon>
        <taxon>Clostridia</taxon>
        <taxon>Eubacteriales</taxon>
        <taxon>Oscillospiraceae</taxon>
        <taxon>Subdoligranulum</taxon>
    </lineage>
</organism>
<feature type="transmembrane region" description="Helical" evidence="1">
    <location>
        <begin position="223"/>
        <end position="243"/>
    </location>
</feature>
<dbReference type="InterPro" id="IPR032479">
    <property type="entry name" value="DUF5058"/>
</dbReference>
<reference evidence="2" key="1">
    <citation type="submission" date="2021-02" db="EMBL/GenBank/DDBJ databases">
        <title>Infant gut strain persistence is associated with maternal origin, phylogeny, and functional potential including surface adhesion and iron acquisition.</title>
        <authorList>
            <person name="Lou Y.C."/>
        </authorList>
    </citation>
    <scope>NUCLEOTIDE SEQUENCE</scope>
    <source>
        <strain evidence="2">L3_101_000M1_dasL3_101_000M1_concoct_87</strain>
    </source>
</reference>
<dbReference type="Proteomes" id="UP000759273">
    <property type="component" value="Unassembled WGS sequence"/>
</dbReference>
<comment type="caution">
    <text evidence="2">The sequence shown here is derived from an EMBL/GenBank/DDBJ whole genome shotgun (WGS) entry which is preliminary data.</text>
</comment>
<feature type="transmembrane region" description="Helical" evidence="1">
    <location>
        <begin position="50"/>
        <end position="71"/>
    </location>
</feature>
<dbReference type="Pfam" id="PF16481">
    <property type="entry name" value="DUF5058"/>
    <property type="match status" value="1"/>
</dbReference>
<accession>A0A943HI14</accession>
<evidence type="ECO:0000313" key="2">
    <source>
        <dbReference type="EMBL" id="MBS5332569.1"/>
    </source>
</evidence>
<feature type="transmembrane region" description="Helical" evidence="1">
    <location>
        <begin position="118"/>
        <end position="139"/>
    </location>
</feature>
<evidence type="ECO:0000256" key="1">
    <source>
        <dbReference type="SAM" id="Phobius"/>
    </source>
</evidence>
<evidence type="ECO:0000313" key="3">
    <source>
        <dbReference type="Proteomes" id="UP000759273"/>
    </source>
</evidence>
<feature type="transmembrane region" description="Helical" evidence="1">
    <location>
        <begin position="191"/>
        <end position="211"/>
    </location>
</feature>
<feature type="transmembrane region" description="Helical" evidence="1">
    <location>
        <begin position="6"/>
        <end position="30"/>
    </location>
</feature>
<keyword evidence="1" id="KW-1133">Transmembrane helix</keyword>
<keyword evidence="1" id="KW-0472">Membrane</keyword>
<sequence length="244" mass="26106">MDFNVNAPILFVLVGIIVAFVLAQSAFFLWRAVNRAREIGLPQETIRKTISAAAVFTVAPAVAILVGVISLSKSLGIALPWLRLSVVGSLTYETVAAGTSLTELGLDTNTPIPTASDYVTVAAVMTVGIMVGLVLVPLLTKRIQGGMMKLGAKDHRWADIFNNAMFLGMISAFLGYVFSDVMNVTHGDFSGLIPVLVMLTSAVVMVICGVAAMRTKKRWIQDYALPISMLCGMAVSIPLTNWLS</sequence>
<gene>
    <name evidence="2" type="ORF">KHY36_08590</name>
</gene>
<dbReference type="AlphaFoldDB" id="A0A943HI14"/>
<name>A0A943HI14_9FIRM</name>
<feature type="transmembrane region" description="Helical" evidence="1">
    <location>
        <begin position="160"/>
        <end position="179"/>
    </location>
</feature>